<evidence type="ECO:0000256" key="5">
    <source>
        <dbReference type="ARBA" id="ARBA00022801"/>
    </source>
</evidence>
<evidence type="ECO:0000256" key="7">
    <source>
        <dbReference type="ARBA" id="ARBA00023157"/>
    </source>
</evidence>
<dbReference type="InterPro" id="IPR011118">
    <property type="entry name" value="Tannase/feruloyl_esterase"/>
</dbReference>
<reference evidence="8" key="1">
    <citation type="journal article" date="2012" name="Appl. Environ. Microbiol.">
        <title>Identification of the Herboxidiene Biosynthetic Gene Cluster in Streptomyces chromofuscus ATCC 49982.</title>
        <authorList>
            <person name="Shao L."/>
            <person name="Zi J."/>
            <person name="Zeng J."/>
            <person name="Zhan J."/>
        </authorList>
    </citation>
    <scope>NUCLEOTIDE SEQUENCE</scope>
    <source>
        <strain evidence="8">A7847</strain>
    </source>
</reference>
<dbReference type="AlphaFoldDB" id="H6UP47"/>
<dbReference type="GO" id="GO:0052689">
    <property type="term" value="F:carboxylic ester hydrolase activity"/>
    <property type="evidence" value="ECO:0007669"/>
    <property type="project" value="UniProtKB-KW"/>
</dbReference>
<dbReference type="InterPro" id="IPR029058">
    <property type="entry name" value="AB_hydrolase_fold"/>
</dbReference>
<gene>
    <name evidence="8" type="ORF">sccontig008-67</name>
</gene>
<keyword evidence="7" id="KW-1015">Disulfide bond</keyword>
<organism evidence="8">
    <name type="scientific">Streptomyces chromofuscus</name>
    <dbReference type="NCBI Taxonomy" id="42881"/>
    <lineage>
        <taxon>Bacteria</taxon>
        <taxon>Bacillati</taxon>
        <taxon>Actinomycetota</taxon>
        <taxon>Actinomycetes</taxon>
        <taxon>Kitasatosporales</taxon>
        <taxon>Streptomycetaceae</taxon>
        <taxon>Streptomyces</taxon>
    </lineage>
</organism>
<evidence type="ECO:0000313" key="8">
    <source>
        <dbReference type="EMBL" id="AEZ64575.1"/>
    </source>
</evidence>
<keyword evidence="4" id="KW-0732">Signal</keyword>
<keyword evidence="6" id="KW-0106">Calcium</keyword>
<evidence type="ECO:0000256" key="4">
    <source>
        <dbReference type="ARBA" id="ARBA00022729"/>
    </source>
</evidence>
<dbReference type="SUPFAM" id="SSF53474">
    <property type="entry name" value="alpha/beta-Hydrolases"/>
    <property type="match status" value="1"/>
</dbReference>
<accession>H6UP47</accession>
<name>H6UP47_STRCW</name>
<dbReference type="Pfam" id="PF07519">
    <property type="entry name" value="Tannase"/>
    <property type="match status" value="1"/>
</dbReference>
<evidence type="ECO:0000256" key="2">
    <source>
        <dbReference type="ARBA" id="ARBA00022487"/>
    </source>
</evidence>
<keyword evidence="3" id="KW-0479">Metal-binding</keyword>
<proteinExistence type="inferred from homology"/>
<dbReference type="EMBL" id="JN671974">
    <property type="protein sequence ID" value="AEZ64575.1"/>
    <property type="molecule type" value="Genomic_DNA"/>
</dbReference>
<sequence length="493" mass="53066">MLTLALGLGTAPRHDSVAATATATASDRPVRTCESLTRLAFPDGTKVTSASQTTTAPVLCNVTLVIPESSGVLMALPVDHWNGRFQGSGAGGYGGWLAPEQVLGAARAGYASAGTDGGHSGSPLDGSWAWSPTGMNTSLIEDFAYRAAREMTVKGKAITAAYYGRAPEYSYWNSCSGGGRMGLAQVQRYPEEYDGILAAAPALHPDRFVPAAMWPQVVMRESGDFVPQCTFEAFTRAAVEACDGRDGVRDGVMNPQTCRFDPAELVGRQTPCGPITAEDVTVMKRIWDGPRRPDGSRLWYGIPQGAPLRYANTSETDGLPDPLPGDWFTYWLAKDPNWDWHTLTTANFATSFEQSRREYGDLLATDDPDLGEFRDSGGKMILWHGWADEVVMPQGTVDYYTRLLGTMGGKARTERFARLFMAPGVQHCIGGPGASPADPMAALVKWVERGQAPDTLLARNGDTTRPLCRWPAVARHTGHGSTGDAANFRCSTT</sequence>
<keyword evidence="5" id="KW-0378">Hydrolase</keyword>
<evidence type="ECO:0000256" key="1">
    <source>
        <dbReference type="ARBA" id="ARBA00006249"/>
    </source>
</evidence>
<keyword evidence="2" id="KW-0719">Serine esterase</keyword>
<evidence type="ECO:0000256" key="3">
    <source>
        <dbReference type="ARBA" id="ARBA00022723"/>
    </source>
</evidence>
<evidence type="ECO:0000256" key="6">
    <source>
        <dbReference type="ARBA" id="ARBA00022837"/>
    </source>
</evidence>
<dbReference type="PANTHER" id="PTHR33938:SF8">
    <property type="entry name" value="CARBOXYLIC ESTER HYDROLASE"/>
    <property type="match status" value="1"/>
</dbReference>
<comment type="similarity">
    <text evidence="1">Belongs to the tannase family.</text>
</comment>
<dbReference type="PANTHER" id="PTHR33938">
    <property type="entry name" value="FERULOYL ESTERASE B-RELATED"/>
    <property type="match status" value="1"/>
</dbReference>
<dbReference type="GO" id="GO:0046872">
    <property type="term" value="F:metal ion binding"/>
    <property type="evidence" value="ECO:0007669"/>
    <property type="project" value="UniProtKB-KW"/>
</dbReference>
<protein>
    <submittedName>
        <fullName evidence="8">Putative feruloyl esterase b</fullName>
    </submittedName>
</protein>